<feature type="binding site" evidence="8">
    <location>
        <position position="310"/>
    </location>
    <ligand>
        <name>FAD</name>
        <dbReference type="ChEBI" id="CHEBI:57692"/>
    </ligand>
</feature>
<evidence type="ECO:0000256" key="1">
    <source>
        <dbReference type="ARBA" id="ARBA00007532"/>
    </source>
</evidence>
<organism evidence="13 14">
    <name type="scientific">Candidatus Nitrobium versatile</name>
    <dbReference type="NCBI Taxonomy" id="2884831"/>
    <lineage>
        <taxon>Bacteria</taxon>
        <taxon>Pseudomonadati</taxon>
        <taxon>Nitrospirota</taxon>
        <taxon>Nitrospiria</taxon>
        <taxon>Nitrospirales</taxon>
        <taxon>Nitrospiraceae</taxon>
        <taxon>Candidatus Nitrobium</taxon>
    </lineage>
</organism>
<dbReference type="AlphaFoldDB" id="A0A953J955"/>
<dbReference type="Pfam" id="PF07992">
    <property type="entry name" value="Pyr_redox_2"/>
    <property type="match status" value="1"/>
</dbReference>
<keyword evidence="6" id="KW-1015">Disulfide bond</keyword>
<dbReference type="InterPro" id="IPR012999">
    <property type="entry name" value="Pyr_OxRdtase_I_AS"/>
</dbReference>
<keyword evidence="2 10" id="KW-0285">Flavoprotein</keyword>
<dbReference type="InterPro" id="IPR036188">
    <property type="entry name" value="FAD/NAD-bd_sf"/>
</dbReference>
<dbReference type="InterPro" id="IPR023753">
    <property type="entry name" value="FAD/NAD-binding_dom"/>
</dbReference>
<dbReference type="Proteomes" id="UP000705867">
    <property type="component" value="Unassembled WGS sequence"/>
</dbReference>
<keyword evidence="5 10" id="KW-0560">Oxidoreductase</keyword>
<proteinExistence type="inferred from homology"/>
<feature type="binding site" evidence="8">
    <location>
        <position position="202"/>
    </location>
    <ligand>
        <name>NAD(+)</name>
        <dbReference type="ChEBI" id="CHEBI:57540"/>
    </ligand>
</feature>
<dbReference type="SUPFAM" id="SSF55424">
    <property type="entry name" value="FAD/NAD-linked reductases, dimerisation (C-terminal) domain"/>
    <property type="match status" value="1"/>
</dbReference>
<dbReference type="PANTHER" id="PTHR43014">
    <property type="entry name" value="MERCURIC REDUCTASE"/>
    <property type="match status" value="1"/>
</dbReference>
<feature type="domain" description="Pyridine nucleotide-disulphide oxidoreductase dimerisation" evidence="11">
    <location>
        <begin position="346"/>
        <end position="449"/>
    </location>
</feature>
<evidence type="ECO:0000256" key="4">
    <source>
        <dbReference type="ARBA" id="ARBA00022857"/>
    </source>
</evidence>
<feature type="binding site" evidence="8">
    <location>
        <begin position="142"/>
        <end position="144"/>
    </location>
    <ligand>
        <name>FAD</name>
        <dbReference type="ChEBI" id="CHEBI:57692"/>
    </ligand>
</feature>
<evidence type="ECO:0000259" key="12">
    <source>
        <dbReference type="Pfam" id="PF07992"/>
    </source>
</evidence>
<dbReference type="Pfam" id="PF02852">
    <property type="entry name" value="Pyr_redox_dim"/>
    <property type="match status" value="1"/>
</dbReference>
<evidence type="ECO:0000256" key="9">
    <source>
        <dbReference type="PIRSR" id="PIRSR000350-4"/>
    </source>
</evidence>
<keyword evidence="3 8" id="KW-0274">FAD</keyword>
<dbReference type="InterPro" id="IPR004099">
    <property type="entry name" value="Pyr_nucl-diS_OxRdtase_dimer"/>
</dbReference>
<dbReference type="InterPro" id="IPR001100">
    <property type="entry name" value="Pyr_nuc-diS_OxRdtase"/>
</dbReference>
<keyword evidence="7 10" id="KW-0676">Redox-active center</keyword>
<gene>
    <name evidence="13" type="ORF">K8I29_01300</name>
</gene>
<protein>
    <submittedName>
        <fullName evidence="13">FAD-dependent oxidoreductase</fullName>
    </submittedName>
</protein>
<comment type="caution">
    <text evidence="13">The sequence shown here is derived from an EMBL/GenBank/DDBJ whole genome shotgun (WGS) entry which is preliminary data.</text>
</comment>
<evidence type="ECO:0000256" key="3">
    <source>
        <dbReference type="ARBA" id="ARBA00022827"/>
    </source>
</evidence>
<evidence type="ECO:0000256" key="8">
    <source>
        <dbReference type="PIRSR" id="PIRSR000350-3"/>
    </source>
</evidence>
<comment type="similarity">
    <text evidence="1 10">Belongs to the class-I pyridine nucleotide-disulfide oxidoreductase family.</text>
</comment>
<feature type="binding site" evidence="8">
    <location>
        <position position="270"/>
    </location>
    <ligand>
        <name>NAD(+)</name>
        <dbReference type="ChEBI" id="CHEBI:57540"/>
    </ligand>
</feature>
<dbReference type="Gene3D" id="3.30.390.30">
    <property type="match status" value="1"/>
</dbReference>
<dbReference type="GO" id="GO:0003955">
    <property type="term" value="F:NAD(P)H dehydrogenase (quinone) activity"/>
    <property type="evidence" value="ECO:0007669"/>
    <property type="project" value="TreeGrafter"/>
</dbReference>
<evidence type="ECO:0000256" key="6">
    <source>
        <dbReference type="ARBA" id="ARBA00023157"/>
    </source>
</evidence>
<keyword evidence="8" id="KW-0547">Nucleotide-binding</keyword>
<feature type="binding site" evidence="8">
    <location>
        <position position="53"/>
    </location>
    <ligand>
        <name>FAD</name>
        <dbReference type="ChEBI" id="CHEBI:57692"/>
    </ligand>
</feature>
<feature type="binding site" evidence="8">
    <location>
        <begin position="179"/>
        <end position="186"/>
    </location>
    <ligand>
        <name>NAD(+)</name>
        <dbReference type="ChEBI" id="CHEBI:57540"/>
    </ligand>
</feature>
<accession>A0A953J955</accession>
<dbReference type="PRINTS" id="PR00368">
    <property type="entry name" value="FADPNR"/>
</dbReference>
<dbReference type="Gene3D" id="3.50.50.60">
    <property type="entry name" value="FAD/NAD(P)-binding domain"/>
    <property type="match status" value="2"/>
</dbReference>
<reference evidence="13" key="1">
    <citation type="journal article" date="2021" name="bioRxiv">
        <title>Unraveling nitrogen, sulfur and carbon metabolic pathways and microbial community transcriptional responses to substrate deprivation and toxicity stresses in a bioreactor mimicking anoxic brackish coastal sediment conditions.</title>
        <authorList>
            <person name="Martins P.D."/>
            <person name="Echeveste M.J."/>
            <person name="Arshad A."/>
            <person name="Kurth J."/>
            <person name="Ouboter H."/>
            <person name="Jetten M.S.M."/>
            <person name="Welte C.U."/>
        </authorList>
    </citation>
    <scope>NUCLEOTIDE SEQUENCE</scope>
    <source>
        <strain evidence="13">MAG_39</strain>
    </source>
</reference>
<keyword evidence="4" id="KW-0521">NADP</keyword>
<evidence type="ECO:0000313" key="14">
    <source>
        <dbReference type="Proteomes" id="UP000705867"/>
    </source>
</evidence>
<comment type="cofactor">
    <cofactor evidence="8">
        <name>FAD</name>
        <dbReference type="ChEBI" id="CHEBI:57692"/>
    </cofactor>
    <text evidence="8">Binds 1 FAD per subunit.</text>
</comment>
<sequence>MAEFDFDIGILGGGSAGLTVAAGAAQFGAKTLLIEKERKLGGDCLHYGCVPSKTLIRTAGVYHLMKNPEKFGLPRGEAHRPDFRDISGRIREVISSIEKHDSPERFCKLGARVEFGQAHFTDEHSVALNGKRYTAKYWVIATGSSPAVPPIEGLDATPFLTNKHLFSLDRLPESMVCLGGGPISIEMAQAFNRLGTRVTVVERDSQILGKEDADMAGLVMDILEAEGVAFHLSSSVIRARDLGNEREVTIKTGDGGTMTLRAEVILVAIGRVANLEDLGLEGIGVEFDRRGLKLDTRLRTNHKHLYGAGDVTGTYQFTHAAGYEGGIVLSNALLRLPRKTDYTLFPWCTFTDPELASIGVNEKRAKERGIPYSVWTEEFRDNDRSLTEGYETGRIKMILDEKEKPVGVQILGPHAGDLLNEWVAVMNGRVRLSSLASAMHPYPTLGEINKKVAGDFLSKKIFSPAVKKGLRFLFGLKGRACTP</sequence>
<evidence type="ECO:0000256" key="5">
    <source>
        <dbReference type="ARBA" id="ARBA00023002"/>
    </source>
</evidence>
<dbReference type="PANTHER" id="PTHR43014:SF4">
    <property type="entry name" value="PYRIDINE NUCLEOTIDE-DISULFIDE OXIDOREDUCTASE RCLA-RELATED"/>
    <property type="match status" value="1"/>
</dbReference>
<feature type="disulfide bond" description="Redox-active" evidence="9">
    <location>
        <begin position="44"/>
        <end position="49"/>
    </location>
</feature>
<name>A0A953J955_9BACT</name>
<dbReference type="PIRSF" id="PIRSF000350">
    <property type="entry name" value="Mercury_reductase_MerA"/>
    <property type="match status" value="1"/>
</dbReference>
<dbReference type="InterPro" id="IPR016156">
    <property type="entry name" value="FAD/NAD-linked_Rdtase_dimer_sf"/>
</dbReference>
<dbReference type="PRINTS" id="PR00411">
    <property type="entry name" value="PNDRDTASEI"/>
</dbReference>
<dbReference type="SUPFAM" id="SSF51905">
    <property type="entry name" value="FAD/NAD(P)-binding domain"/>
    <property type="match status" value="1"/>
</dbReference>
<evidence type="ECO:0000256" key="2">
    <source>
        <dbReference type="ARBA" id="ARBA00022630"/>
    </source>
</evidence>
<evidence type="ECO:0000313" key="13">
    <source>
        <dbReference type="EMBL" id="MBZ0154835.1"/>
    </source>
</evidence>
<keyword evidence="8" id="KW-0520">NAD</keyword>
<evidence type="ECO:0000259" key="11">
    <source>
        <dbReference type="Pfam" id="PF02852"/>
    </source>
</evidence>
<evidence type="ECO:0000256" key="10">
    <source>
        <dbReference type="RuleBase" id="RU003691"/>
    </source>
</evidence>
<reference evidence="13" key="2">
    <citation type="submission" date="2021-08" db="EMBL/GenBank/DDBJ databases">
        <authorList>
            <person name="Dalcin Martins P."/>
        </authorList>
    </citation>
    <scope>NUCLEOTIDE SEQUENCE</scope>
    <source>
        <strain evidence="13">MAG_39</strain>
    </source>
</reference>
<feature type="domain" description="FAD/NAD(P)-binding" evidence="12">
    <location>
        <begin position="7"/>
        <end position="325"/>
    </location>
</feature>
<evidence type="ECO:0000256" key="7">
    <source>
        <dbReference type="ARBA" id="ARBA00023284"/>
    </source>
</evidence>
<dbReference type="EMBL" id="JAIOIV010000014">
    <property type="protein sequence ID" value="MBZ0154835.1"/>
    <property type="molecule type" value="Genomic_DNA"/>
</dbReference>
<dbReference type="GO" id="GO:0050660">
    <property type="term" value="F:flavin adenine dinucleotide binding"/>
    <property type="evidence" value="ECO:0007669"/>
    <property type="project" value="TreeGrafter"/>
</dbReference>
<dbReference type="GO" id="GO:0016668">
    <property type="term" value="F:oxidoreductase activity, acting on a sulfur group of donors, NAD(P) as acceptor"/>
    <property type="evidence" value="ECO:0007669"/>
    <property type="project" value="InterPro"/>
</dbReference>
<dbReference type="PROSITE" id="PS00076">
    <property type="entry name" value="PYRIDINE_REDOX_1"/>
    <property type="match status" value="1"/>
</dbReference>
<dbReference type="FunFam" id="3.30.390.30:FF:000001">
    <property type="entry name" value="Dihydrolipoyl dehydrogenase"/>
    <property type="match status" value="1"/>
</dbReference>